<evidence type="ECO:0000313" key="2">
    <source>
        <dbReference type="Proteomes" id="UP001283361"/>
    </source>
</evidence>
<comment type="caution">
    <text evidence="1">The sequence shown here is derived from an EMBL/GenBank/DDBJ whole genome shotgun (WGS) entry which is preliminary data.</text>
</comment>
<proteinExistence type="predicted"/>
<gene>
    <name evidence="1" type="ORF">RRG08_027621</name>
</gene>
<sequence length="78" mass="8842">MPLDVHVSRKLKGREVGKTRSIAKGNKAEKGNKSFKKISKYRDGHKDEALLRPAANVLRRPREDDAKNCLQLQTALFI</sequence>
<dbReference type="Proteomes" id="UP001283361">
    <property type="component" value="Unassembled WGS sequence"/>
</dbReference>
<evidence type="ECO:0000313" key="1">
    <source>
        <dbReference type="EMBL" id="KAK3786665.1"/>
    </source>
</evidence>
<protein>
    <submittedName>
        <fullName evidence="1">Uncharacterized protein</fullName>
    </submittedName>
</protein>
<accession>A0AAE1AEY2</accession>
<organism evidence="1 2">
    <name type="scientific">Elysia crispata</name>
    <name type="common">lettuce slug</name>
    <dbReference type="NCBI Taxonomy" id="231223"/>
    <lineage>
        <taxon>Eukaryota</taxon>
        <taxon>Metazoa</taxon>
        <taxon>Spiralia</taxon>
        <taxon>Lophotrochozoa</taxon>
        <taxon>Mollusca</taxon>
        <taxon>Gastropoda</taxon>
        <taxon>Heterobranchia</taxon>
        <taxon>Euthyneura</taxon>
        <taxon>Panpulmonata</taxon>
        <taxon>Sacoglossa</taxon>
        <taxon>Placobranchoidea</taxon>
        <taxon>Plakobranchidae</taxon>
        <taxon>Elysia</taxon>
    </lineage>
</organism>
<name>A0AAE1AEY2_9GAST</name>
<dbReference type="EMBL" id="JAWDGP010001951">
    <property type="protein sequence ID" value="KAK3786665.1"/>
    <property type="molecule type" value="Genomic_DNA"/>
</dbReference>
<reference evidence="1" key="1">
    <citation type="journal article" date="2023" name="G3 (Bethesda)">
        <title>A reference genome for the long-term kleptoplast-retaining sea slug Elysia crispata morphotype clarki.</title>
        <authorList>
            <person name="Eastman K.E."/>
            <person name="Pendleton A.L."/>
            <person name="Shaikh M.A."/>
            <person name="Suttiyut T."/>
            <person name="Ogas R."/>
            <person name="Tomko P."/>
            <person name="Gavelis G."/>
            <person name="Widhalm J.R."/>
            <person name="Wisecaver J.H."/>
        </authorList>
    </citation>
    <scope>NUCLEOTIDE SEQUENCE</scope>
    <source>
        <strain evidence="1">ECLA1</strain>
    </source>
</reference>
<dbReference type="AlphaFoldDB" id="A0AAE1AEY2"/>
<keyword evidence="2" id="KW-1185">Reference proteome</keyword>